<dbReference type="Pfam" id="PF01345">
    <property type="entry name" value="DUF11"/>
    <property type="match status" value="1"/>
</dbReference>
<dbReference type="InterPro" id="IPR051172">
    <property type="entry name" value="Chlamydia_OmcB"/>
</dbReference>
<dbReference type="Pfam" id="PF24346">
    <property type="entry name" value="DUF7507"/>
    <property type="match status" value="2"/>
</dbReference>
<dbReference type="PANTHER" id="PTHR34819">
    <property type="entry name" value="LARGE CYSTEINE-RICH PERIPLASMIC PROTEIN OMCB"/>
    <property type="match status" value="1"/>
</dbReference>
<dbReference type="InterPro" id="IPR001434">
    <property type="entry name" value="OmcB-like_DUF11"/>
</dbReference>
<feature type="transmembrane region" description="Helical" evidence="1">
    <location>
        <begin position="384"/>
        <end position="405"/>
    </location>
</feature>
<organism evidence="4 5">
    <name type="scientific">Leucobacter allii</name>
    <dbReference type="NCBI Taxonomy" id="2932247"/>
    <lineage>
        <taxon>Bacteria</taxon>
        <taxon>Bacillati</taxon>
        <taxon>Actinomycetota</taxon>
        <taxon>Actinomycetes</taxon>
        <taxon>Micrococcales</taxon>
        <taxon>Microbacteriaceae</taxon>
        <taxon>Leucobacter</taxon>
    </lineage>
</organism>
<accession>A0ABY4FKP3</accession>
<dbReference type="NCBIfam" id="TIGR01451">
    <property type="entry name" value="B_ant_repeat"/>
    <property type="match status" value="2"/>
</dbReference>
<keyword evidence="5" id="KW-1185">Reference proteome</keyword>
<evidence type="ECO:0000259" key="3">
    <source>
        <dbReference type="Pfam" id="PF24346"/>
    </source>
</evidence>
<name>A0ABY4FKP3_9MICO</name>
<evidence type="ECO:0000313" key="5">
    <source>
        <dbReference type="Proteomes" id="UP000831786"/>
    </source>
</evidence>
<dbReference type="InterPro" id="IPR047589">
    <property type="entry name" value="DUF11_rpt"/>
</dbReference>
<dbReference type="Proteomes" id="UP000831786">
    <property type="component" value="Chromosome"/>
</dbReference>
<feature type="domain" description="DUF7507" evidence="3">
    <location>
        <begin position="145"/>
        <end position="248"/>
    </location>
</feature>
<feature type="domain" description="DUF7507" evidence="3">
    <location>
        <begin position="260"/>
        <end position="363"/>
    </location>
</feature>
<gene>
    <name evidence="4" type="ORF">MUN78_14400</name>
</gene>
<keyword evidence="1" id="KW-0472">Membrane</keyword>
<keyword evidence="1" id="KW-0812">Transmembrane</keyword>
<dbReference type="PANTHER" id="PTHR34819:SF3">
    <property type="entry name" value="CELL SURFACE PROTEIN"/>
    <property type="match status" value="1"/>
</dbReference>
<dbReference type="InterPro" id="IPR013783">
    <property type="entry name" value="Ig-like_fold"/>
</dbReference>
<sequence length="410" mass="41326">MCDYDLSVAKSVVGEPVYEDGQTVTYSVTVTNEGADDMAIGDTVSLVDDLAVGGTLVSVEGLDTSVPAAGEAITAAGIEAYDSIDVSDDPETPDVRHRGLAAGDSVTFVYDVVVTGTEPVTNTVTITDRGSEENNTASAEIQPAAPSLGLVKSADTEDITEIGQKVTYSFVVTNTGNISVDNISIAEGEFSGAGELPTPECPTGPVAPGESVTCTAVYTVVAEDITGEDLTNTATAAGETPMGHPVVSEESAAALESVPAPELTLVKTADANTVTHAGQKVTYSFEVTNTGNIPLDDIAIDEGAFSGTGELPTPKCPTGTVDPGESITCTSVYTALPGDVTGKPLTNTATATGVTLYGADVVSNASTAELASTAPLAVTGGQSLAAWSIGAVLALGLGGTALLLARRRQA</sequence>
<proteinExistence type="predicted"/>
<evidence type="ECO:0000256" key="1">
    <source>
        <dbReference type="SAM" id="Phobius"/>
    </source>
</evidence>
<dbReference type="Gene3D" id="2.60.40.10">
    <property type="entry name" value="Immunoglobulins"/>
    <property type="match status" value="1"/>
</dbReference>
<protein>
    <submittedName>
        <fullName evidence="4">DUF11 domain-containing protein</fullName>
    </submittedName>
</protein>
<reference evidence="4 5" key="1">
    <citation type="submission" date="2022-04" db="EMBL/GenBank/DDBJ databases">
        <title>Leucobacter sp. isolated from rhizosphere of garlic.</title>
        <authorList>
            <person name="Won M."/>
            <person name="Lee C.-M."/>
            <person name="Woen H.-Y."/>
            <person name="Kwon S.-W."/>
        </authorList>
    </citation>
    <scope>NUCLEOTIDE SEQUENCE [LARGE SCALE GENOMIC DNA]</scope>
    <source>
        <strain evidence="4 5">H21R-40</strain>
    </source>
</reference>
<keyword evidence="1" id="KW-1133">Transmembrane helix</keyword>
<dbReference type="InterPro" id="IPR055354">
    <property type="entry name" value="DUF7507"/>
</dbReference>
<evidence type="ECO:0000259" key="2">
    <source>
        <dbReference type="Pfam" id="PF01345"/>
    </source>
</evidence>
<evidence type="ECO:0000313" key="4">
    <source>
        <dbReference type="EMBL" id="UOQ56840.1"/>
    </source>
</evidence>
<dbReference type="EMBL" id="CP095045">
    <property type="protein sequence ID" value="UOQ56840.1"/>
    <property type="molecule type" value="Genomic_DNA"/>
</dbReference>
<feature type="domain" description="DUF11" evidence="2">
    <location>
        <begin position="5"/>
        <end position="140"/>
    </location>
</feature>